<protein>
    <submittedName>
        <fullName evidence="3">Middle cell wall protein</fullName>
    </submittedName>
</protein>
<dbReference type="Proteomes" id="UP000012081">
    <property type="component" value="Unassembled WGS sequence"/>
</dbReference>
<dbReference type="InterPro" id="IPR013783">
    <property type="entry name" value="Ig-like_fold"/>
</dbReference>
<evidence type="ECO:0000259" key="2">
    <source>
        <dbReference type="PROSITE" id="PS51272"/>
    </source>
</evidence>
<dbReference type="Pfam" id="PF00395">
    <property type="entry name" value="SLH"/>
    <property type="match status" value="2"/>
</dbReference>
<feature type="chain" id="PRO_5038456423" evidence="1">
    <location>
        <begin position="25"/>
        <end position="1074"/>
    </location>
</feature>
<dbReference type="PANTHER" id="PTHR43308">
    <property type="entry name" value="OUTER MEMBRANE PROTEIN ALPHA-RELATED"/>
    <property type="match status" value="1"/>
</dbReference>
<feature type="domain" description="SLH" evidence="2">
    <location>
        <begin position="31"/>
        <end position="94"/>
    </location>
</feature>
<feature type="signal peptide" evidence="1">
    <location>
        <begin position="1"/>
        <end position="24"/>
    </location>
</feature>
<dbReference type="EMBL" id="APBN01000004">
    <property type="protein sequence ID" value="EMT52287.1"/>
    <property type="molecule type" value="Genomic_DNA"/>
</dbReference>
<evidence type="ECO:0000313" key="4">
    <source>
        <dbReference type="Proteomes" id="UP000012081"/>
    </source>
</evidence>
<evidence type="ECO:0000256" key="1">
    <source>
        <dbReference type="SAM" id="SignalP"/>
    </source>
</evidence>
<keyword evidence="1" id="KW-0732">Signal</keyword>
<dbReference type="InterPro" id="IPR001119">
    <property type="entry name" value="SLH_dom"/>
</dbReference>
<dbReference type="AlphaFoldDB" id="M8DFR3"/>
<feature type="domain" description="SLH" evidence="2">
    <location>
        <begin position="95"/>
        <end position="158"/>
    </location>
</feature>
<gene>
    <name evidence="3" type="ORF">I532_11559</name>
</gene>
<dbReference type="PROSITE" id="PS51272">
    <property type="entry name" value="SLH"/>
    <property type="match status" value="2"/>
</dbReference>
<accession>M8DFR3</accession>
<keyword evidence="4" id="KW-1185">Reference proteome</keyword>
<dbReference type="InterPro" id="IPR051465">
    <property type="entry name" value="Cell_Envelope_Struct_Comp"/>
</dbReference>
<reference evidence="3 4" key="1">
    <citation type="submission" date="2013-03" db="EMBL/GenBank/DDBJ databases">
        <title>Assembly of a new bacterial strain Brevibacillus borstelensis AK1.</title>
        <authorList>
            <person name="Rajan I."/>
            <person name="PoliReddy D."/>
            <person name="Sugumar T."/>
            <person name="Rathinam K."/>
            <person name="Alqarawi S."/>
            <person name="Khalil A.B."/>
            <person name="Sivakumar N."/>
        </authorList>
    </citation>
    <scope>NUCLEOTIDE SEQUENCE [LARGE SCALE GENOMIC DNA]</scope>
    <source>
        <strain evidence="3 4">AK1</strain>
    </source>
</reference>
<organism evidence="3 4">
    <name type="scientific">Brevibacillus borstelensis AK1</name>
    <dbReference type="NCBI Taxonomy" id="1300222"/>
    <lineage>
        <taxon>Bacteria</taxon>
        <taxon>Bacillati</taxon>
        <taxon>Bacillota</taxon>
        <taxon>Bacilli</taxon>
        <taxon>Bacillales</taxon>
        <taxon>Paenibacillaceae</taxon>
        <taxon>Brevibacillus</taxon>
    </lineage>
</organism>
<dbReference type="Gene3D" id="2.60.40.10">
    <property type="entry name" value="Immunoglobulins"/>
    <property type="match status" value="1"/>
</dbReference>
<evidence type="ECO:0000313" key="3">
    <source>
        <dbReference type="EMBL" id="EMT52287.1"/>
    </source>
</evidence>
<comment type="caution">
    <text evidence="3">The sequence shown here is derived from an EMBL/GenBank/DDBJ whole genome shotgun (WGS) entry which is preliminary data.</text>
</comment>
<name>M8DFR3_9BACL</name>
<sequence>MKKVVNSVLASALALTVAPMVVGAEEAAQTENTQTEAPKMDAELQKVVNRLNALGVVQGYGDGDFKVDQTINRAEFATLITRIRGLEQGAKFAQYQSTFTDVNSSDWFAGFVNVASGQEIIKGFPDKSFKPKNDVTYAEAVTMLIRALGYEPSVKGVWPNNMIAKASELNIAKSITAPNNAATRGDIFKMIDNALRVKLMEQQDFGVNFNFQITNETLLTRYMKVKVRDMEWAKDEKNGSEDLPLVTNVPVIGLGTLKANEVTLNGKNAGLGTTTYKVAESINPNEFAGQHVQVWIKDDKENTIVWMEGSDDEEVIMDRLSTFYFNDREIKDGKTDDIKKDSDLEDLEIELDGNGKTYRFTKDTQVTYNFKPYSDATKGLKEIISANDGYTFSAKVVLDDKGDISYIHVIDDQTLNKSKEGEKYGSKVIEKIDADKKKISNLGGGSFSKLEDLDEGKDFLVFRDNKPAKLADLKPMDVYSIYYADGKKEKLLVFATSTVVEGKVDKITMRSETDNRIVIGDKTYRFRSGATYSDNQNKDVKELNADTWDKIKDLTGEDVKLYLDASGRIRHIETTDGIDSRRFKAILTTTAVDRGSKYTFSVMSQKGKTYDVELTKKDLYDTDGKSFDKKGYGSTQIKNLLTPSKDKSDLKLLEVSLDSKGEVEKVKIVKTSLIEKQGTAWLNVADKEDEMVDKYEVTSDTAIFDMTGELSKDPVELKKPGVAKFKDIAEKKDLKVFYTVEDNEVDAIFVVEGKGLASKMFYGQVKDWSRGTDDTITLITKEEEGSGSKEKTIKLDDDARNISDQGIKRGDIVAYRLNSEGEVVIDDMIVVVKAANDLSISRDKVTGAALFGNEKYEVPSASDLEDAEIDSIGVAVVEKATSSKITYLDKDGKEAYYPVKSKTAYVNAKDIEEGDSVDEGDLIVVIDSMEDKGTAYDYVFVIHNEDDLKRQEGKDDAKKIIDAFLKQGGIEKEPPVDTDPIIDKSSLDATVEVKMEVFGVYTVTGKAVDGTEVTVKFTVDGEEYTNDKAVVAKDGTFKVQIAGPASSEDVEYTLEATKSGRDKESYKGTFKKKN</sequence>
<dbReference type="PATRIC" id="fig|1300222.3.peg.2411"/>
<proteinExistence type="predicted"/>
<dbReference type="PANTHER" id="PTHR43308:SF5">
    <property type="entry name" value="S-LAYER PROTEIN _ PEPTIDOGLYCAN ENDO-BETA-N-ACETYLGLUCOSAMINIDASE"/>
    <property type="match status" value="1"/>
</dbReference>
<dbReference type="STRING" id="1300222.I532_11559"/>